<evidence type="ECO:0000313" key="1">
    <source>
        <dbReference type="EMBL" id="KAK8745964.1"/>
    </source>
</evidence>
<dbReference type="PANTHER" id="PTHR20997:SF2">
    <property type="entry name" value="EG:BACR42I17.2 PROTEIN-RELATED"/>
    <property type="match status" value="1"/>
</dbReference>
<comment type="caution">
    <text evidence="1">The sequence shown here is derived from an EMBL/GenBank/DDBJ whole genome shotgun (WGS) entry which is preliminary data.</text>
</comment>
<sequence>MSTAVPVITSDQLVTRTSPPPPPLLLLPHYTLHRLRGAVLVTSWHYTTTCTTPEPAARETMGWRVTVLVVVLITGIVGQQFSLDDVKLKHNIDDPDDVPEISDWKQRCRETVGEDAVKEIEESGSNVGECIGKHINWDKLQHEINKSIPKGELDLVFKKYCGRRDRFMACVEDFFTKLERCTNEQEQRDLNISRKAIDAGIDFICYKGGDRIALFIGEDGEECIKSQKDNINTCIEEKVPDIEEGKSNPLGINIRLLSINEENCKKMNDMHQCVVKYTEKCNDPTPSNILDSLITQVLKVTPCWQTSSAPTLSSTQYLLSPMLTLLAAALTAANILL</sequence>
<dbReference type="Proteomes" id="UP001445076">
    <property type="component" value="Unassembled WGS sequence"/>
</dbReference>
<dbReference type="Pfam" id="PF07165">
    <property type="entry name" value="DUF1397"/>
    <property type="match status" value="1"/>
</dbReference>
<dbReference type="InterPro" id="IPR009832">
    <property type="entry name" value="DUF1397"/>
</dbReference>
<name>A0AAW0Y719_CHEQU</name>
<accession>A0AAW0Y719</accession>
<evidence type="ECO:0000313" key="2">
    <source>
        <dbReference type="Proteomes" id="UP001445076"/>
    </source>
</evidence>
<protein>
    <recommendedName>
        <fullName evidence="3">27 kDa hemolymph protein</fullName>
    </recommendedName>
</protein>
<gene>
    <name evidence="1" type="ORF">OTU49_017205</name>
</gene>
<proteinExistence type="predicted"/>
<dbReference type="PANTHER" id="PTHR20997">
    <property type="entry name" value="EG:BACR42I17.2 PROTEIN-RELATED"/>
    <property type="match status" value="1"/>
</dbReference>
<organism evidence="1 2">
    <name type="scientific">Cherax quadricarinatus</name>
    <name type="common">Australian red claw crayfish</name>
    <dbReference type="NCBI Taxonomy" id="27406"/>
    <lineage>
        <taxon>Eukaryota</taxon>
        <taxon>Metazoa</taxon>
        <taxon>Ecdysozoa</taxon>
        <taxon>Arthropoda</taxon>
        <taxon>Crustacea</taxon>
        <taxon>Multicrustacea</taxon>
        <taxon>Malacostraca</taxon>
        <taxon>Eumalacostraca</taxon>
        <taxon>Eucarida</taxon>
        <taxon>Decapoda</taxon>
        <taxon>Pleocyemata</taxon>
        <taxon>Astacidea</taxon>
        <taxon>Parastacoidea</taxon>
        <taxon>Parastacidae</taxon>
        <taxon>Cherax</taxon>
    </lineage>
</organism>
<dbReference type="EMBL" id="JARKIK010000018">
    <property type="protein sequence ID" value="KAK8745964.1"/>
    <property type="molecule type" value="Genomic_DNA"/>
</dbReference>
<evidence type="ECO:0008006" key="3">
    <source>
        <dbReference type="Google" id="ProtNLM"/>
    </source>
</evidence>
<dbReference type="AlphaFoldDB" id="A0AAW0Y719"/>
<keyword evidence="2" id="KW-1185">Reference proteome</keyword>
<reference evidence="1 2" key="1">
    <citation type="journal article" date="2024" name="BMC Genomics">
        <title>Genome assembly of redclaw crayfish (Cherax quadricarinatus) provides insights into its immune adaptation and hypoxia tolerance.</title>
        <authorList>
            <person name="Liu Z."/>
            <person name="Zheng J."/>
            <person name="Li H."/>
            <person name="Fang K."/>
            <person name="Wang S."/>
            <person name="He J."/>
            <person name="Zhou D."/>
            <person name="Weng S."/>
            <person name="Chi M."/>
            <person name="Gu Z."/>
            <person name="He J."/>
            <person name="Li F."/>
            <person name="Wang M."/>
        </authorList>
    </citation>
    <scope>NUCLEOTIDE SEQUENCE [LARGE SCALE GENOMIC DNA]</scope>
    <source>
        <strain evidence="1">ZL_2023a</strain>
    </source>
</reference>